<protein>
    <submittedName>
        <fullName evidence="2">Acetyltransferase</fullName>
    </submittedName>
</protein>
<reference evidence="2 3" key="1">
    <citation type="submission" date="2016-04" db="EMBL/GenBank/DDBJ databases">
        <title>Complete Genome Sequence of Halotalea alkalilenta IHB B 13600.</title>
        <authorList>
            <person name="Swarnkar M.K."/>
            <person name="Sharma A."/>
            <person name="Kaushal K."/>
            <person name="Soni R."/>
            <person name="Rana S."/>
            <person name="Singh A.K."/>
            <person name="Gulati A."/>
        </authorList>
    </citation>
    <scope>NUCLEOTIDE SEQUENCE [LARGE SCALE GENOMIC DNA]</scope>
    <source>
        <strain evidence="2 3">IHB B 13600</strain>
    </source>
</reference>
<dbReference type="InterPro" id="IPR016181">
    <property type="entry name" value="Acyl_CoA_acyltransferase"/>
</dbReference>
<gene>
    <name evidence="2" type="ORF">A5892_06170</name>
</gene>
<dbReference type="Gene3D" id="3.40.630.30">
    <property type="match status" value="1"/>
</dbReference>
<dbReference type="InterPro" id="IPR000182">
    <property type="entry name" value="GNAT_dom"/>
</dbReference>
<dbReference type="PANTHER" id="PTHR43138:SF1">
    <property type="entry name" value="N-ACETYLTRANSFERASE ACA1"/>
    <property type="match status" value="1"/>
</dbReference>
<evidence type="ECO:0000313" key="3">
    <source>
        <dbReference type="Proteomes" id="UP000077875"/>
    </source>
</evidence>
<name>A0A172YKK5_9GAMM</name>
<dbReference type="PROSITE" id="PS51186">
    <property type="entry name" value="GNAT"/>
    <property type="match status" value="1"/>
</dbReference>
<organism evidence="2 3">
    <name type="scientific">Halotalea alkalilenta</name>
    <dbReference type="NCBI Taxonomy" id="376489"/>
    <lineage>
        <taxon>Bacteria</taxon>
        <taxon>Pseudomonadati</taxon>
        <taxon>Pseudomonadota</taxon>
        <taxon>Gammaproteobacteria</taxon>
        <taxon>Oceanospirillales</taxon>
        <taxon>Halomonadaceae</taxon>
        <taxon>Halotalea</taxon>
    </lineage>
</organism>
<dbReference type="KEGG" id="haa:A5892_06170"/>
<feature type="domain" description="N-acetyltransferase" evidence="1">
    <location>
        <begin position="1"/>
        <end position="165"/>
    </location>
</feature>
<sequence length="165" mass="18345">MEIRPAVDTDFDAIWSFFQPIAAAGETYALDPGIDRANARRYWMEASKRTLVAVERDADGRETVLGSYYIKANAQGPGDHVCNCGYMVALEARGRGVAGQMCEHSLALGRELGFRAMQFNCVVSTNQGAVRLWQRHGFEIVGRLPGAFRHPREGLVDAYVMYRAL</sequence>
<evidence type="ECO:0000313" key="2">
    <source>
        <dbReference type="EMBL" id="ANF59525.1"/>
    </source>
</evidence>
<dbReference type="EMBL" id="CP015243">
    <property type="protein sequence ID" value="ANF59525.1"/>
    <property type="molecule type" value="Genomic_DNA"/>
</dbReference>
<dbReference type="PANTHER" id="PTHR43138">
    <property type="entry name" value="ACETYLTRANSFERASE, GNAT FAMILY"/>
    <property type="match status" value="1"/>
</dbReference>
<dbReference type="InterPro" id="IPR052742">
    <property type="entry name" value="Mito_N-acetyltransferase"/>
</dbReference>
<dbReference type="STRING" id="376489.A5892_06170"/>
<accession>A0A172YKK5</accession>
<dbReference type="GO" id="GO:0016747">
    <property type="term" value="F:acyltransferase activity, transferring groups other than amino-acyl groups"/>
    <property type="evidence" value="ECO:0007669"/>
    <property type="project" value="InterPro"/>
</dbReference>
<dbReference type="AlphaFoldDB" id="A0A172YKK5"/>
<dbReference type="Proteomes" id="UP000077875">
    <property type="component" value="Chromosome"/>
</dbReference>
<dbReference type="SUPFAM" id="SSF55729">
    <property type="entry name" value="Acyl-CoA N-acyltransferases (Nat)"/>
    <property type="match status" value="1"/>
</dbReference>
<evidence type="ECO:0000259" key="1">
    <source>
        <dbReference type="PROSITE" id="PS51186"/>
    </source>
</evidence>
<proteinExistence type="predicted"/>
<keyword evidence="2" id="KW-0808">Transferase</keyword>
<keyword evidence="3" id="KW-1185">Reference proteome</keyword>
<dbReference type="Pfam" id="PF00583">
    <property type="entry name" value="Acetyltransf_1"/>
    <property type="match status" value="1"/>
</dbReference>